<dbReference type="CDD" id="cd07302">
    <property type="entry name" value="CHD"/>
    <property type="match status" value="1"/>
</dbReference>
<name>A0A3B0YT96_9ZZZZ</name>
<keyword evidence="1" id="KW-0472">Membrane</keyword>
<dbReference type="PANTHER" id="PTHR43081:SF1">
    <property type="entry name" value="ADENYLATE CYCLASE, TERMINAL-DIFFERENTIATION SPECIFIC"/>
    <property type="match status" value="1"/>
</dbReference>
<proteinExistence type="predicted"/>
<dbReference type="InterPro" id="IPR003660">
    <property type="entry name" value="HAMP_dom"/>
</dbReference>
<dbReference type="Pfam" id="PF20970">
    <property type="entry name" value="MASE10"/>
    <property type="match status" value="1"/>
</dbReference>
<dbReference type="SMART" id="SM00044">
    <property type="entry name" value="CYCc"/>
    <property type="match status" value="1"/>
</dbReference>
<feature type="domain" description="Guanylate cyclase" evidence="2">
    <location>
        <begin position="326"/>
        <end position="453"/>
    </location>
</feature>
<dbReference type="InterPro" id="IPR001054">
    <property type="entry name" value="A/G_cyclase"/>
</dbReference>
<reference evidence="4" key="1">
    <citation type="submission" date="2018-06" db="EMBL/GenBank/DDBJ databases">
        <authorList>
            <person name="Zhirakovskaya E."/>
        </authorList>
    </citation>
    <scope>NUCLEOTIDE SEQUENCE</scope>
</reference>
<dbReference type="Pfam" id="PF00211">
    <property type="entry name" value="Guanylate_cyc"/>
    <property type="match status" value="1"/>
</dbReference>
<keyword evidence="4" id="KW-0456">Lyase</keyword>
<dbReference type="PROSITE" id="PS50885">
    <property type="entry name" value="HAMP"/>
    <property type="match status" value="1"/>
</dbReference>
<dbReference type="EC" id="4.6.1.1" evidence="4"/>
<feature type="transmembrane region" description="Helical" evidence="1">
    <location>
        <begin position="100"/>
        <end position="120"/>
    </location>
</feature>
<feature type="transmembrane region" description="Helical" evidence="1">
    <location>
        <begin position="30"/>
        <end position="48"/>
    </location>
</feature>
<dbReference type="AlphaFoldDB" id="A0A3B0YT96"/>
<feature type="transmembrane region" description="Helical" evidence="1">
    <location>
        <begin position="216"/>
        <end position="236"/>
    </location>
</feature>
<keyword evidence="1" id="KW-1133">Transmembrane helix</keyword>
<organism evidence="4">
    <name type="scientific">hydrothermal vent metagenome</name>
    <dbReference type="NCBI Taxonomy" id="652676"/>
    <lineage>
        <taxon>unclassified sequences</taxon>
        <taxon>metagenomes</taxon>
        <taxon>ecological metagenomes</taxon>
    </lineage>
</organism>
<feature type="domain" description="HAMP" evidence="3">
    <location>
        <begin position="251"/>
        <end position="292"/>
    </location>
</feature>
<feature type="transmembrane region" description="Helical" evidence="1">
    <location>
        <begin position="177"/>
        <end position="196"/>
    </location>
</feature>
<dbReference type="GO" id="GO:0009190">
    <property type="term" value="P:cyclic nucleotide biosynthetic process"/>
    <property type="evidence" value="ECO:0007669"/>
    <property type="project" value="InterPro"/>
</dbReference>
<gene>
    <name evidence="4" type="ORF">MNBD_GAMMA13-1476</name>
</gene>
<dbReference type="InterPro" id="IPR029787">
    <property type="entry name" value="Nucleotide_cyclase"/>
</dbReference>
<dbReference type="InterPro" id="IPR048440">
    <property type="entry name" value="MASE10"/>
</dbReference>
<feature type="transmembrane region" description="Helical" evidence="1">
    <location>
        <begin position="126"/>
        <end position="147"/>
    </location>
</feature>
<dbReference type="GO" id="GO:0004016">
    <property type="term" value="F:adenylate cyclase activity"/>
    <property type="evidence" value="ECO:0007669"/>
    <property type="project" value="UniProtKB-EC"/>
</dbReference>
<dbReference type="SUPFAM" id="SSF55073">
    <property type="entry name" value="Nucleotide cyclase"/>
    <property type="match status" value="1"/>
</dbReference>
<evidence type="ECO:0000256" key="1">
    <source>
        <dbReference type="SAM" id="Phobius"/>
    </source>
</evidence>
<evidence type="ECO:0000313" key="4">
    <source>
        <dbReference type="EMBL" id="VAW82691.1"/>
    </source>
</evidence>
<dbReference type="GO" id="GO:0035556">
    <property type="term" value="P:intracellular signal transduction"/>
    <property type="evidence" value="ECO:0007669"/>
    <property type="project" value="InterPro"/>
</dbReference>
<dbReference type="PANTHER" id="PTHR43081">
    <property type="entry name" value="ADENYLATE CYCLASE, TERMINAL-DIFFERENTIATION SPECIFIC-RELATED"/>
    <property type="match status" value="1"/>
</dbReference>
<evidence type="ECO:0000259" key="2">
    <source>
        <dbReference type="PROSITE" id="PS50125"/>
    </source>
</evidence>
<dbReference type="InterPro" id="IPR050697">
    <property type="entry name" value="Adenylyl/Guanylyl_Cyclase_3/4"/>
</dbReference>
<evidence type="ECO:0000259" key="3">
    <source>
        <dbReference type="PROSITE" id="PS50885"/>
    </source>
</evidence>
<keyword evidence="1" id="KW-0812">Transmembrane</keyword>
<dbReference type="Gene3D" id="3.30.70.1230">
    <property type="entry name" value="Nucleotide cyclase"/>
    <property type="match status" value="1"/>
</dbReference>
<dbReference type="EMBL" id="UOFK01000328">
    <property type="protein sequence ID" value="VAW82691.1"/>
    <property type="molecule type" value="Genomic_DNA"/>
</dbReference>
<accession>A0A3B0YT96</accession>
<dbReference type="GO" id="GO:0016020">
    <property type="term" value="C:membrane"/>
    <property type="evidence" value="ECO:0007669"/>
    <property type="project" value="InterPro"/>
</dbReference>
<protein>
    <submittedName>
        <fullName evidence="4">Adenylate cyclase</fullName>
        <ecNumber evidence="4">4.6.1.1</ecNumber>
    </submittedName>
</protein>
<sequence>MNQFTVNLRFSSKSFALLHELYVMNHATRFHIFGYYLLSVLVLTIFSFRSTSTYLGHPKYFIILLIALPYFSAGIVRTLLEPGWLHKAAPLRRARRQLQLDMGLFFLIAASLLCFELFVYDHAIHTAFKTSIWALIIGYFASIDSALHRVRSNQHLDHGDGQPLDNKAALVSQKLNIFLSATVLLVILATTSNAYGYLAPEELFTGTSIDKIKQEFIVETLFVIGIVVTLTTRVIFSYSINLQSMFDNQINTLRKVQEGNLKDYVPVLTEDEFGQIAQQTNLLINQLRGKEKIQRTLEQVVSPDIMQKLLQDSKHDLKKGRQLDVAILFCDLRKFTSYAENKPPDEVIIFLNAYFTKLADVVTEHNGIVNKFLGDAIMAVFGVDGDSRYAEHAVDAAFDILMHSGSALMQDGTTFDIGIGMHCGQAAAGTVGSADRFEYTFIGDSVNTASRLDGLSKRLGYKIISSANIYQRLPEQQKELFSELGEHRIRGKSRPLQLYGAVVDGAAELDGKAVHDNRPNELDPDNS</sequence>
<dbReference type="PROSITE" id="PS50125">
    <property type="entry name" value="GUANYLATE_CYCLASE_2"/>
    <property type="match status" value="1"/>
</dbReference>
<feature type="transmembrane region" description="Helical" evidence="1">
    <location>
        <begin position="60"/>
        <end position="80"/>
    </location>
</feature>